<feature type="transmembrane region" description="Helical" evidence="7">
    <location>
        <begin position="253"/>
        <end position="272"/>
    </location>
</feature>
<protein>
    <submittedName>
        <fullName evidence="9">Citrate transporter</fullName>
    </submittedName>
</protein>
<evidence type="ECO:0000313" key="9">
    <source>
        <dbReference type="EMBL" id="HIU59316.1"/>
    </source>
</evidence>
<reference evidence="9" key="1">
    <citation type="submission" date="2020-10" db="EMBL/GenBank/DDBJ databases">
        <authorList>
            <person name="Gilroy R."/>
        </authorList>
    </citation>
    <scope>NUCLEOTIDE SEQUENCE</scope>
    <source>
        <strain evidence="9">11687</strain>
    </source>
</reference>
<comment type="caution">
    <text evidence="9">The sequence shown here is derived from an EMBL/GenBank/DDBJ whole genome shotgun (WGS) entry which is preliminary data.</text>
</comment>
<sequence>MIKTAVRPVHLPGFKKFIFKNMVLWIALLAAAVTCFFVPVDAAYADYFDLRTLGCLFCTLLVVCAFRDIHIFEYIAGVIVRHIGNIRYAVLALVMITYFASMILANDMALITFLPLGYFVLKSCNQQKHMAFTFVMQNVAANLGGMLTPFGNPQNLYLYSFFNIPTGEFFAIMAPPFAAAFLMIIGTCLCVKKEELRMSVPMPATPSLWRSVCYLVLFVVSICTVFRLFPYYWGVLVVLLAVLALDFRAVFKVDYSLLLTFCAFFVFAGNMARIPAVQAILSQAVAVSPLLVGVLCCQCISNVPSSVLLSKFTGDYANLLVAVNIGGLGTPIASLASLITLNQYRSLGDGRVGKYVALFSAVNFSYLIVLTLLQSLIAVL</sequence>
<dbReference type="InterPro" id="IPR004680">
    <property type="entry name" value="Cit_transptr-like_dom"/>
</dbReference>
<evidence type="ECO:0000256" key="3">
    <source>
        <dbReference type="ARBA" id="ARBA00022475"/>
    </source>
</evidence>
<keyword evidence="4 7" id="KW-0812">Transmembrane</keyword>
<evidence type="ECO:0000256" key="4">
    <source>
        <dbReference type="ARBA" id="ARBA00022692"/>
    </source>
</evidence>
<comment type="subcellular location">
    <subcellularLocation>
        <location evidence="1">Cell membrane</location>
        <topology evidence="1">Multi-pass membrane protein</topology>
    </subcellularLocation>
</comment>
<feature type="transmembrane region" description="Helical" evidence="7">
    <location>
        <begin position="88"/>
        <end position="121"/>
    </location>
</feature>
<dbReference type="PANTHER" id="PTHR43302">
    <property type="entry name" value="TRANSPORTER ARSB-RELATED"/>
    <property type="match status" value="1"/>
</dbReference>
<evidence type="ECO:0000259" key="8">
    <source>
        <dbReference type="Pfam" id="PF03600"/>
    </source>
</evidence>
<dbReference type="Proteomes" id="UP000824081">
    <property type="component" value="Unassembled WGS sequence"/>
</dbReference>
<evidence type="ECO:0000313" key="10">
    <source>
        <dbReference type="Proteomes" id="UP000824081"/>
    </source>
</evidence>
<dbReference type="GO" id="GO:0055085">
    <property type="term" value="P:transmembrane transport"/>
    <property type="evidence" value="ECO:0007669"/>
    <property type="project" value="InterPro"/>
</dbReference>
<evidence type="ECO:0000256" key="6">
    <source>
        <dbReference type="ARBA" id="ARBA00023136"/>
    </source>
</evidence>
<dbReference type="GO" id="GO:0005886">
    <property type="term" value="C:plasma membrane"/>
    <property type="evidence" value="ECO:0007669"/>
    <property type="project" value="UniProtKB-SubCell"/>
</dbReference>
<evidence type="ECO:0000256" key="5">
    <source>
        <dbReference type="ARBA" id="ARBA00022989"/>
    </source>
</evidence>
<accession>A0A9D1SGI7</accession>
<feature type="transmembrane region" description="Helical" evidence="7">
    <location>
        <begin position="52"/>
        <end position="76"/>
    </location>
</feature>
<name>A0A9D1SGI7_9FIRM</name>
<keyword evidence="3" id="KW-1003">Cell membrane</keyword>
<dbReference type="PANTHER" id="PTHR43302:SF5">
    <property type="entry name" value="TRANSPORTER ARSB-RELATED"/>
    <property type="match status" value="1"/>
</dbReference>
<keyword evidence="6 7" id="KW-0472">Membrane</keyword>
<feature type="transmembrane region" description="Helical" evidence="7">
    <location>
        <begin position="284"/>
        <end position="304"/>
    </location>
</feature>
<organism evidence="9 10">
    <name type="scientific">Candidatus Scatosoma pullistercoris</name>
    <dbReference type="NCBI Taxonomy" id="2840934"/>
    <lineage>
        <taxon>Bacteria</taxon>
        <taxon>Bacillati</taxon>
        <taxon>Bacillota</taxon>
        <taxon>Clostridia</taxon>
        <taxon>Candidatus Scatosoma</taxon>
    </lineage>
</organism>
<feature type="transmembrane region" description="Helical" evidence="7">
    <location>
        <begin position="316"/>
        <end position="341"/>
    </location>
</feature>
<evidence type="ECO:0000256" key="7">
    <source>
        <dbReference type="SAM" id="Phobius"/>
    </source>
</evidence>
<evidence type="ECO:0000256" key="2">
    <source>
        <dbReference type="ARBA" id="ARBA00022448"/>
    </source>
</evidence>
<dbReference type="AlphaFoldDB" id="A0A9D1SGI7"/>
<reference evidence="9" key="2">
    <citation type="journal article" date="2021" name="PeerJ">
        <title>Extensive microbial diversity within the chicken gut microbiome revealed by metagenomics and culture.</title>
        <authorList>
            <person name="Gilroy R."/>
            <person name="Ravi A."/>
            <person name="Getino M."/>
            <person name="Pursley I."/>
            <person name="Horton D.L."/>
            <person name="Alikhan N.F."/>
            <person name="Baker D."/>
            <person name="Gharbi K."/>
            <person name="Hall N."/>
            <person name="Watson M."/>
            <person name="Adriaenssens E.M."/>
            <person name="Foster-Nyarko E."/>
            <person name="Jarju S."/>
            <person name="Secka A."/>
            <person name="Antonio M."/>
            <person name="Oren A."/>
            <person name="Chaudhuri R.R."/>
            <person name="La Ragione R."/>
            <person name="Hildebrand F."/>
            <person name="Pallen M.J."/>
        </authorList>
    </citation>
    <scope>NUCLEOTIDE SEQUENCE</scope>
    <source>
        <strain evidence="9">11687</strain>
    </source>
</reference>
<dbReference type="Pfam" id="PF03600">
    <property type="entry name" value="CitMHS"/>
    <property type="match status" value="1"/>
</dbReference>
<feature type="domain" description="Citrate transporter-like" evidence="8">
    <location>
        <begin position="23"/>
        <end position="310"/>
    </location>
</feature>
<feature type="transmembrane region" description="Helical" evidence="7">
    <location>
        <begin position="353"/>
        <end position="377"/>
    </location>
</feature>
<feature type="transmembrane region" description="Helical" evidence="7">
    <location>
        <begin position="169"/>
        <end position="191"/>
    </location>
</feature>
<evidence type="ECO:0000256" key="1">
    <source>
        <dbReference type="ARBA" id="ARBA00004651"/>
    </source>
</evidence>
<gene>
    <name evidence="9" type="ORF">IAC57_04340</name>
</gene>
<keyword evidence="2" id="KW-0813">Transport</keyword>
<dbReference type="EMBL" id="DVMZ01000114">
    <property type="protein sequence ID" value="HIU59316.1"/>
    <property type="molecule type" value="Genomic_DNA"/>
</dbReference>
<proteinExistence type="predicted"/>
<feature type="transmembrane region" description="Helical" evidence="7">
    <location>
        <begin position="212"/>
        <end position="233"/>
    </location>
</feature>
<keyword evidence="5 7" id="KW-1133">Transmembrane helix</keyword>